<evidence type="ECO:0000313" key="1">
    <source>
        <dbReference type="EMBL" id="SVB78949.1"/>
    </source>
</evidence>
<dbReference type="AlphaFoldDB" id="A0A382GVF8"/>
<protein>
    <submittedName>
        <fullName evidence="1">Uncharacterized protein</fullName>
    </submittedName>
</protein>
<dbReference type="EMBL" id="UINC01057609">
    <property type="protein sequence ID" value="SVB78949.1"/>
    <property type="molecule type" value="Genomic_DNA"/>
</dbReference>
<organism evidence="1">
    <name type="scientific">marine metagenome</name>
    <dbReference type="NCBI Taxonomy" id="408172"/>
    <lineage>
        <taxon>unclassified sequences</taxon>
        <taxon>metagenomes</taxon>
        <taxon>ecological metagenomes</taxon>
    </lineage>
</organism>
<dbReference type="SUPFAM" id="SSF49899">
    <property type="entry name" value="Concanavalin A-like lectins/glucanases"/>
    <property type="match status" value="1"/>
</dbReference>
<feature type="non-terminal residue" evidence="1">
    <location>
        <position position="1"/>
    </location>
</feature>
<dbReference type="InterPro" id="IPR013320">
    <property type="entry name" value="ConA-like_dom_sf"/>
</dbReference>
<dbReference type="Gene3D" id="2.60.120.200">
    <property type="match status" value="1"/>
</dbReference>
<name>A0A382GVF8_9ZZZZ</name>
<feature type="non-terminal residue" evidence="1">
    <location>
        <position position="84"/>
    </location>
</feature>
<proteinExistence type="predicted"/>
<sequence length="84" mass="9216">VTLFISSTFVEGARLGLVAAWLFEESNGKIVKDIVGGYDGEIKGAPKWVANGKFGRALQFPGKGDSYVRIDHNDVFNSDPYTFM</sequence>
<accession>A0A382GVF8</accession>
<gene>
    <name evidence="1" type="ORF">METZ01_LOCUS231803</name>
</gene>
<reference evidence="1" key="1">
    <citation type="submission" date="2018-05" db="EMBL/GenBank/DDBJ databases">
        <authorList>
            <person name="Lanie J.A."/>
            <person name="Ng W.-L."/>
            <person name="Kazmierczak K.M."/>
            <person name="Andrzejewski T.M."/>
            <person name="Davidsen T.M."/>
            <person name="Wayne K.J."/>
            <person name="Tettelin H."/>
            <person name="Glass J.I."/>
            <person name="Rusch D."/>
            <person name="Podicherti R."/>
            <person name="Tsui H.-C.T."/>
            <person name="Winkler M.E."/>
        </authorList>
    </citation>
    <scope>NUCLEOTIDE SEQUENCE</scope>
</reference>